<dbReference type="PANTHER" id="PTHR31344">
    <property type="entry name" value="NUCLEAR PORE COMPLEX PROTEIN NUP205"/>
    <property type="match status" value="1"/>
</dbReference>
<dbReference type="GO" id="GO:0005643">
    <property type="term" value="C:nuclear pore"/>
    <property type="evidence" value="ECO:0007669"/>
    <property type="project" value="InterPro"/>
</dbReference>
<accession>A0AA86RV02</accession>
<feature type="region of interest" description="Disordered" evidence="2">
    <location>
        <begin position="258"/>
        <end position="280"/>
    </location>
</feature>
<feature type="region of interest" description="Disordered" evidence="2">
    <location>
        <begin position="604"/>
        <end position="624"/>
    </location>
</feature>
<feature type="compositionally biased region" description="Polar residues" evidence="2">
    <location>
        <begin position="380"/>
        <end position="421"/>
    </location>
</feature>
<dbReference type="InterPro" id="IPR019448">
    <property type="entry name" value="NT-C2"/>
</dbReference>
<keyword evidence="5" id="KW-1185">Reference proteome</keyword>
<feature type="region of interest" description="Disordered" evidence="2">
    <location>
        <begin position="380"/>
        <end position="437"/>
    </location>
</feature>
<feature type="region of interest" description="Disordered" evidence="2">
    <location>
        <begin position="745"/>
        <end position="767"/>
    </location>
</feature>
<organism evidence="4 5">
    <name type="scientific">Sphenostylis stenocarpa</name>
    <dbReference type="NCBI Taxonomy" id="92480"/>
    <lineage>
        <taxon>Eukaryota</taxon>
        <taxon>Viridiplantae</taxon>
        <taxon>Streptophyta</taxon>
        <taxon>Embryophyta</taxon>
        <taxon>Tracheophyta</taxon>
        <taxon>Spermatophyta</taxon>
        <taxon>Magnoliopsida</taxon>
        <taxon>eudicotyledons</taxon>
        <taxon>Gunneridae</taxon>
        <taxon>Pentapetalae</taxon>
        <taxon>rosids</taxon>
        <taxon>fabids</taxon>
        <taxon>Fabales</taxon>
        <taxon>Fabaceae</taxon>
        <taxon>Papilionoideae</taxon>
        <taxon>50 kb inversion clade</taxon>
        <taxon>NPAAA clade</taxon>
        <taxon>indigoferoid/millettioid clade</taxon>
        <taxon>Phaseoleae</taxon>
        <taxon>Sphenostylis</taxon>
    </lineage>
</organism>
<feature type="coiled-coil region" evidence="1">
    <location>
        <begin position="633"/>
        <end position="660"/>
    </location>
</feature>
<evidence type="ECO:0000256" key="1">
    <source>
        <dbReference type="SAM" id="Coils"/>
    </source>
</evidence>
<sequence length="1169" mass="128783">MSDRVKGHTLLNARDELFNSRLSHRYGGDPLAVPGGCCSLLILPATAFPIITKSWLAASLAKGFLSCDCSTTYSTAFKKFCFKRTLIFAAAMKGKNRRSGGAVHMEYLIHIQEIKPWPPSQSLRSLRSVLIQWENGERASGSTGRVSPSLSPNSVAGEGKLEFNESFKLPVTLSRDMSVRNSTAAVFQKNCLEFHLYETRRDKTVKGQLLGTAIIDLADCGVLGETLSIRTPLNCQRNYRNMDQPLLFIQIEPVEKSHPRSSLKDSLSKEVPKDNNGSESVSALMNEEYAEEAEIASFTDDDVSSHSSTAAVTTSSESSACMPPEQEENAPNGSAQNGGRNDKEHLLASETRVEKLNVMEQDACERLERRSSYVLSMDVSSEVGSPVNGHTSITSTPHQRSLTTPKQVVSLNADSSSPTLEENSKSRFRSSEHENLDQEGCEQVANCRDMGTGVQISINESDCDIYSSDTTSLGSNYLRDKNPSFGLETKDKLSERCEEVDKNLVQEGGCDTYYSSIEDRHGNEMLHFDKQYHVEEESVAQYAKDQALLSSNSYSLGDSDNGMKGNILKNERLKHVKSVRSSADSVRSIGSVGNNHFAEVKENGVNGDVKNNGGNIRSSDRKDAKVYPREARNAILDSKIGHLENKIKMLEGELREAAAIEAALYSVVAEHGSSMSKVHAPARRLSRLYLHACKENLQARRAGAAKSSVSGLVLVAKACGNDVPRLTFWLSNSIVLRTIISKTTKDVTPSNPSGSSTRRNNGEGKVGKVTQSLIWRGFSPRKNDNTAFECGGIGNWDDPNVFTSALEKVEAWIFSRIVESIWWQSLTPHMQRAEAKVTLKDSLKNHKNMSGSSCDQEQGNLSLDIWKNAFREACERLCPIRAGGHECGCLSVLPRLIMEQCVARLDVAMFNAILRESDDDIPTDPVSDPISDPKVLPIPPGKSSFGAGAQLKTAIGNWSRWLTDLFGLDDDDSLEDREEDELDSNDGSQNASFKSFHLLNALSDLLMLPKDMLLSASIRKEVCPMFSASLIKRILENFVPDEFCPDPIPNDVFEALDSQDDHDDGNESIDNFPCNAAPIVYSPPPATTITSITGEIGSESQLRRSKSSVVRKSYTSDDELDELNYPLSLILNSGSSSPASTKSNWNWKESRDESAIRYELLRDVWMNSE</sequence>
<evidence type="ECO:0000313" key="5">
    <source>
        <dbReference type="Proteomes" id="UP001189624"/>
    </source>
</evidence>
<feature type="compositionally biased region" description="Basic and acidic residues" evidence="2">
    <location>
        <begin position="422"/>
        <end position="436"/>
    </location>
</feature>
<protein>
    <recommendedName>
        <fullName evidence="3">C2 NT-type domain-containing protein</fullName>
    </recommendedName>
</protein>
<keyword evidence="1" id="KW-0175">Coiled coil</keyword>
<reference evidence="4" key="1">
    <citation type="submission" date="2023-10" db="EMBL/GenBank/DDBJ databases">
        <authorList>
            <person name="Domelevo Entfellner J.-B."/>
        </authorList>
    </citation>
    <scope>NUCLEOTIDE SEQUENCE</scope>
</reference>
<feature type="compositionally biased region" description="Basic and acidic residues" evidence="2">
    <location>
        <begin position="258"/>
        <end position="273"/>
    </location>
</feature>
<feature type="compositionally biased region" description="Low complexity" evidence="2">
    <location>
        <begin position="305"/>
        <end position="320"/>
    </location>
</feature>
<evidence type="ECO:0000259" key="3">
    <source>
        <dbReference type="PROSITE" id="PS51840"/>
    </source>
</evidence>
<dbReference type="Proteomes" id="UP001189624">
    <property type="component" value="Chromosome 1"/>
</dbReference>
<dbReference type="Pfam" id="PF10358">
    <property type="entry name" value="NT-C2"/>
    <property type="match status" value="1"/>
</dbReference>
<dbReference type="AlphaFoldDB" id="A0AA86RV02"/>
<feature type="domain" description="C2 NT-type" evidence="3">
    <location>
        <begin position="95"/>
        <end position="255"/>
    </location>
</feature>
<feature type="compositionally biased region" description="Polar residues" evidence="2">
    <location>
        <begin position="745"/>
        <end position="759"/>
    </location>
</feature>
<feature type="compositionally biased region" description="Polar residues" evidence="2">
    <location>
        <begin position="329"/>
        <end position="339"/>
    </location>
</feature>
<feature type="region of interest" description="Disordered" evidence="2">
    <location>
        <begin position="297"/>
        <end position="341"/>
    </location>
</feature>
<dbReference type="PANTHER" id="PTHR31344:SF15">
    <property type="entry name" value="EEIG1_EHBP1 PROTEIN AMINO-TERMINAL DOMAIN PROTEIN"/>
    <property type="match status" value="1"/>
</dbReference>
<feature type="compositionally biased region" description="Low complexity" evidence="2">
    <location>
        <begin position="604"/>
        <end position="615"/>
    </location>
</feature>
<dbReference type="EMBL" id="OY731398">
    <property type="protein sequence ID" value="CAJ1791632.1"/>
    <property type="molecule type" value="Genomic_DNA"/>
</dbReference>
<proteinExistence type="predicted"/>
<gene>
    <name evidence="4" type="ORF">AYBTSS11_LOCUS387</name>
</gene>
<dbReference type="InterPro" id="IPR021827">
    <property type="entry name" value="Nup186/Nup192/Nup205"/>
</dbReference>
<evidence type="ECO:0000256" key="2">
    <source>
        <dbReference type="SAM" id="MobiDB-lite"/>
    </source>
</evidence>
<dbReference type="PROSITE" id="PS51840">
    <property type="entry name" value="C2_NT"/>
    <property type="match status" value="1"/>
</dbReference>
<dbReference type="Gramene" id="rna-AYBTSS11_LOCUS387">
    <property type="protein sequence ID" value="CAJ1791632.1"/>
    <property type="gene ID" value="gene-AYBTSS11_LOCUS387"/>
</dbReference>
<name>A0AA86RV02_9FABA</name>
<evidence type="ECO:0000313" key="4">
    <source>
        <dbReference type="EMBL" id="CAJ1791632.1"/>
    </source>
</evidence>